<dbReference type="InterPro" id="IPR026444">
    <property type="entry name" value="Secre_tail"/>
</dbReference>
<geneLocation type="plasmid" evidence="5 6">
    <name>pPP1</name>
</geneLocation>
<dbReference type="Gene3D" id="2.130.10.10">
    <property type="entry name" value="YVTN repeat-like/Quinoprotein amine dehydrogenase"/>
    <property type="match status" value="3"/>
</dbReference>
<protein>
    <recommendedName>
        <fullName evidence="4">CBM-cenC domain-containing protein</fullName>
    </recommendedName>
</protein>
<dbReference type="InterPro" id="IPR015943">
    <property type="entry name" value="WD40/YVTN_repeat-like_dom_sf"/>
</dbReference>
<dbReference type="EMBL" id="AP025293">
    <property type="protein sequence ID" value="BDD00802.1"/>
    <property type="molecule type" value="Genomic_DNA"/>
</dbReference>
<dbReference type="NCBIfam" id="TIGR04183">
    <property type="entry name" value="Por_Secre_tail"/>
    <property type="match status" value="1"/>
</dbReference>
<dbReference type="RefSeq" id="WP_338398594.1">
    <property type="nucleotide sequence ID" value="NZ_AP025293.1"/>
</dbReference>
<dbReference type="SUPFAM" id="SSF49785">
    <property type="entry name" value="Galactose-binding domain-like"/>
    <property type="match status" value="2"/>
</dbReference>
<dbReference type="PANTHER" id="PTHR43739">
    <property type="entry name" value="XYLOGLUCANASE (EUROFUNG)"/>
    <property type="match status" value="1"/>
</dbReference>
<feature type="domain" description="CBM-cenC" evidence="4">
    <location>
        <begin position="874"/>
        <end position="1007"/>
    </location>
</feature>
<keyword evidence="6" id="KW-1185">Reference proteome</keyword>
<gene>
    <name evidence="5" type="ORF">PEPS_30820</name>
</gene>
<evidence type="ECO:0000259" key="4">
    <source>
        <dbReference type="Pfam" id="PF02018"/>
    </source>
</evidence>
<proteinExistence type="predicted"/>
<keyword evidence="5" id="KW-0614">Plasmid</keyword>
<evidence type="ECO:0000256" key="3">
    <source>
        <dbReference type="SAM" id="SignalP"/>
    </source>
</evidence>
<dbReference type="Gene3D" id="2.60.40.10">
    <property type="entry name" value="Immunoglobulins"/>
    <property type="match status" value="2"/>
</dbReference>
<feature type="domain" description="CBM-cenC" evidence="4">
    <location>
        <begin position="1129"/>
        <end position="1265"/>
    </location>
</feature>
<evidence type="ECO:0000313" key="6">
    <source>
        <dbReference type="Proteomes" id="UP001354989"/>
    </source>
</evidence>
<keyword evidence="3" id="KW-0732">Signal</keyword>
<dbReference type="InterPro" id="IPR003305">
    <property type="entry name" value="CenC_carb-bd"/>
</dbReference>
<feature type="chain" id="PRO_5047512759" description="CBM-cenC domain-containing protein" evidence="3">
    <location>
        <begin position="20"/>
        <end position="1370"/>
    </location>
</feature>
<evidence type="ECO:0000256" key="1">
    <source>
        <dbReference type="ARBA" id="ARBA00022801"/>
    </source>
</evidence>
<evidence type="ECO:0000313" key="5">
    <source>
        <dbReference type="EMBL" id="BDD00802.1"/>
    </source>
</evidence>
<sequence>MKKSLLLCIATLLWGYAQAQWQPINPGAGGQVQDVVCDPNQSGRLFLASDMEGIYESTDHGESWHPKGHLIHNRVYAVAIAKGNSNKVVVGTLYGIEVSNDGGEHFTLVNDSKRASFGAVAIHPTNSNIIIAAHGWRDDYDFIGHFSFAEKGKGEIFRSTNGGQSWSKITYDSNTGTDRNVYSVQFDPNNPSTVYLGGAKGVFKSTNSGQSWSKINGPSGTQKNRGISISPNGQTIYACYSTSGNNGHVYASATNSISWKNLTSGVGALDYWYPEVNERSTGNNHSVIVSLQAGRQGLYKANVNWSGSNYTNNQWNIIWQGTSGYDNGWDNAPPNPRFVHFTPASWPEAIWSTTNQTIFQGINQSGGYQWNNKYCTPNYNFQVYHWGAPWPTYSGRGTESTYTYDIAVHENYVIQGQADNGLMESWDNGVSWSNVRHRVDGNLSDVQAVDIGEAYGVPTVVAQATQGYGGFAASGQLYVKKLETHSPSDQWLKIAGGNDFLGGLPNGVLRDVAVAPAKPSRVFMFSTGYGMYMLDDLGWGINEVENGRQAWVTKISNGVADNTSSVKKIAPHPTNPDIVFFNATGGSQGVYKGVKTGSGNADWTWTKIYNGSGWDAEINCWEHNGKVYLFYGGQSNENGGDGSNFIGAISTDEGQSWQVVFNRTQAMNIKNNDWYNTVSSDYRFTSKGGFVGFDNHIIFPYYDHRMQKSYGVFYGTIAANGSVSWQDWTGDLHFAGLTSAIVKENEGKRYLYVSTAGAGAWRRPIDGSTTPPPTNEAPTVGWLSPDNNSSFTEGQTVSFKASATDDQSGVTVQYFVNGQSVSGQVGSPFEFSWTASTAGSYQIGVKATDNQGATSATVNRNITVVSGGDDCSASNVLSNGEFNQGQSDWQFYVNSNNGANASWQINSANGLSGNAADVNISGGGNGDSDIQLYANLGALQSGVTYEVLFTAKASAAKTIRLGVLSNVSPWANFLSENINITTSVQQYQAEFTMSENQSNTRVDFFIGGNTSDFFLDNVVFREKCQDAPAPNQPPTISFGNPQNNHIITEGEAITFSASANDDEAVTRVEFYIDNQLKSTDTNAPFSFTDDQFSVGDHQWKAIAFDAEGLSASTGTRNFTVEAAACDMPELITNGDFSNGNSDWTFYENTAVGAAGNFTVEGSSGSSGAGAKVQVTAVGGGDSDIQLHGNLPDLVAGRTYTLRFFARTSNQSGFPVRLAIIKGVSPWPNYTVENPVFSSSFQEFVYEFTMNENSSQTRLHFFLGNTTGTVYIDQISVKESCGANNSRLFVEAPQKPSLYPNPVKMGASFRVNLPEVRQAIYTIYDPQGRLVKQGALSGSDHRIETAGLSSGLFILVVQHDEGLKKFKLMIE</sequence>
<dbReference type="SUPFAM" id="SSF110296">
    <property type="entry name" value="Oligoxyloglucan reducing end-specific cellobiohydrolase"/>
    <property type="match status" value="1"/>
</dbReference>
<keyword evidence="1" id="KW-0378">Hydrolase</keyword>
<accession>A0ABM7VIJ8</accession>
<dbReference type="Gene3D" id="2.60.120.260">
    <property type="entry name" value="Galactose-binding domain-like"/>
    <property type="match status" value="2"/>
</dbReference>
<dbReference type="PANTHER" id="PTHR43739:SF5">
    <property type="entry name" value="EXO-ALPHA-SIALIDASE"/>
    <property type="match status" value="1"/>
</dbReference>
<dbReference type="Proteomes" id="UP001354989">
    <property type="component" value="Plasmid pPP1"/>
</dbReference>
<name>A0ABM7VIJ8_9BACT</name>
<dbReference type="Pfam" id="PF02018">
    <property type="entry name" value="CBM_4_9"/>
    <property type="match status" value="2"/>
</dbReference>
<evidence type="ECO:0000256" key="2">
    <source>
        <dbReference type="SAM" id="MobiDB-lite"/>
    </source>
</evidence>
<organism evidence="5 6">
    <name type="scientific">Persicobacter psychrovividus</name>
    <dbReference type="NCBI Taxonomy" id="387638"/>
    <lineage>
        <taxon>Bacteria</taxon>
        <taxon>Pseudomonadati</taxon>
        <taxon>Bacteroidota</taxon>
        <taxon>Cytophagia</taxon>
        <taxon>Cytophagales</taxon>
        <taxon>Persicobacteraceae</taxon>
        <taxon>Persicobacter</taxon>
    </lineage>
</organism>
<dbReference type="InterPro" id="IPR052025">
    <property type="entry name" value="Xyloglucanase_GH74"/>
</dbReference>
<dbReference type="Pfam" id="PF17957">
    <property type="entry name" value="Big_7"/>
    <property type="match status" value="2"/>
</dbReference>
<dbReference type="InterPro" id="IPR008979">
    <property type="entry name" value="Galactose-bd-like_sf"/>
</dbReference>
<feature type="region of interest" description="Disordered" evidence="2">
    <location>
        <begin position="763"/>
        <end position="782"/>
    </location>
</feature>
<feature type="signal peptide" evidence="3">
    <location>
        <begin position="1"/>
        <end position="19"/>
    </location>
</feature>
<reference evidence="5 6" key="1">
    <citation type="submission" date="2021-12" db="EMBL/GenBank/DDBJ databases">
        <title>Genome sequencing of bacteria with rrn-lacking chromosome and rrn-plasmid.</title>
        <authorList>
            <person name="Anda M."/>
            <person name="Iwasaki W."/>
        </authorList>
    </citation>
    <scope>NUCLEOTIDE SEQUENCE [LARGE SCALE GENOMIC DNA]</scope>
    <source>
        <strain evidence="5 6">NBRC 101262</strain>
        <plasmid evidence="5 6">pPP1</plasmid>
    </source>
</reference>
<dbReference type="InterPro" id="IPR013783">
    <property type="entry name" value="Ig-like_fold"/>
</dbReference>